<sequence length="46" mass="5240">MGKTVDWFWKGAVTAACLAKLGEMSRFINSQVIHSRCELKMAVLRR</sequence>
<dbReference type="AlphaFoldDB" id="E6LWI0"/>
<evidence type="ECO:0000313" key="1">
    <source>
        <dbReference type="EMBL" id="EFU81065.1"/>
    </source>
</evidence>
<dbReference type="EMBL" id="AEPY01000001">
    <property type="protein sequence ID" value="EFU81065.1"/>
    <property type="molecule type" value="Genomic_DNA"/>
</dbReference>
<comment type="caution">
    <text evidence="1">The sequence shown here is derived from an EMBL/GenBank/DDBJ whole genome shotgun (WGS) entry which is preliminary data.</text>
</comment>
<reference evidence="1 2" key="1">
    <citation type="submission" date="2010-12" db="EMBL/GenBank/DDBJ databases">
        <authorList>
            <person name="Muzny D."/>
            <person name="Qin X."/>
            <person name="Deng J."/>
            <person name="Jiang H."/>
            <person name="Liu Y."/>
            <person name="Qu J."/>
            <person name="Song X.-Z."/>
            <person name="Zhang L."/>
            <person name="Thornton R."/>
            <person name="Coyle M."/>
            <person name="Francisco L."/>
            <person name="Jackson L."/>
            <person name="Javaid M."/>
            <person name="Korchina V."/>
            <person name="Kovar C."/>
            <person name="Mata R."/>
            <person name="Mathew T."/>
            <person name="Ngo R."/>
            <person name="Nguyen L."/>
            <person name="Nguyen N."/>
            <person name="Okwuonu G."/>
            <person name="Ongeri F."/>
            <person name="Pham C."/>
            <person name="Simmons D."/>
            <person name="Wilczek-Boney K."/>
            <person name="Hale W."/>
            <person name="Jakkamsetti A."/>
            <person name="Pham P."/>
            <person name="Ruth R."/>
            <person name="San Lucas F."/>
            <person name="Warren J."/>
            <person name="Zhang J."/>
            <person name="Zhao Z."/>
            <person name="Zhou C."/>
            <person name="Zhu D."/>
            <person name="Lee S."/>
            <person name="Bess C."/>
            <person name="Blankenburg K."/>
            <person name="Forbes L."/>
            <person name="Fu Q."/>
            <person name="Gubbala S."/>
            <person name="Hirani K."/>
            <person name="Jayaseelan J.C."/>
            <person name="Lara F."/>
            <person name="Munidasa M."/>
            <person name="Palculict T."/>
            <person name="Patil S."/>
            <person name="Pu L.-L."/>
            <person name="Saada N."/>
            <person name="Tang L."/>
            <person name="Weissenberger G."/>
            <person name="Zhu Y."/>
            <person name="Hemphill L."/>
            <person name="Shang Y."/>
            <person name="Youmans B."/>
            <person name="Ayvaz T."/>
            <person name="Ross M."/>
            <person name="Santibanez J."/>
            <person name="Aqrawi P."/>
            <person name="Gross S."/>
            <person name="Joshi V."/>
            <person name="Fowler G."/>
            <person name="Nazareth L."/>
            <person name="Reid J."/>
            <person name="Worley K."/>
            <person name="Petrosino J."/>
            <person name="Highlander S."/>
            <person name="Gibbs R."/>
        </authorList>
    </citation>
    <scope>NUCLEOTIDE SEQUENCE [LARGE SCALE GENOMIC DNA]</scope>
    <source>
        <strain evidence="1 2">ATCC 51333</strain>
    </source>
</reference>
<accession>E6LWI0</accession>
<dbReference type="Proteomes" id="UP000005573">
    <property type="component" value="Unassembled WGS sequence"/>
</dbReference>
<proteinExistence type="predicted"/>
<evidence type="ECO:0000313" key="2">
    <source>
        <dbReference type="Proteomes" id="UP000005573"/>
    </source>
</evidence>
<gene>
    <name evidence="1" type="ORF">HMPREF0388_0217</name>
</gene>
<organism evidence="1 2">
    <name type="scientific">Mobiluncus curtisii ATCC 51333</name>
    <dbReference type="NCBI Taxonomy" id="887326"/>
    <lineage>
        <taxon>Bacteria</taxon>
        <taxon>Bacillati</taxon>
        <taxon>Actinomycetota</taxon>
        <taxon>Actinomycetes</taxon>
        <taxon>Actinomycetales</taxon>
        <taxon>Actinomycetaceae</taxon>
        <taxon>Mobiluncus</taxon>
    </lineage>
</organism>
<dbReference type="HOGENOM" id="CLU_3185901_0_0_11"/>
<protein>
    <submittedName>
        <fullName evidence="1">Uncharacterized protein</fullName>
    </submittedName>
</protein>
<name>E6LWI0_9ACTO</name>